<comment type="caution">
    <text evidence="2">The sequence shown here is derived from an EMBL/GenBank/DDBJ whole genome shotgun (WGS) entry which is preliminary data.</text>
</comment>
<reference evidence="2 3" key="1">
    <citation type="submission" date="2017-09" db="EMBL/GenBank/DDBJ databases">
        <title>Depth-based differentiation of microbial function through sediment-hosted aquifers and enrichment of novel symbionts in the deep terrestrial subsurface.</title>
        <authorList>
            <person name="Probst A.J."/>
            <person name="Ladd B."/>
            <person name="Jarett J.K."/>
            <person name="Geller-Mcgrath D.E."/>
            <person name="Sieber C.M."/>
            <person name="Emerson J.B."/>
            <person name="Anantharaman K."/>
            <person name="Thomas B.C."/>
            <person name="Malmstrom R."/>
            <person name="Stieglmeier M."/>
            <person name="Klingl A."/>
            <person name="Woyke T."/>
            <person name="Ryan C.M."/>
            <person name="Banfield J.F."/>
        </authorList>
    </citation>
    <scope>NUCLEOTIDE SEQUENCE [LARGE SCALE GENOMIC DNA]</scope>
    <source>
        <strain evidence="2">CG23_combo_of_CG06-09_8_20_14_all_41_10</strain>
    </source>
</reference>
<dbReference type="Proteomes" id="UP000231408">
    <property type="component" value="Unassembled WGS sequence"/>
</dbReference>
<evidence type="ECO:0000313" key="3">
    <source>
        <dbReference type="Proteomes" id="UP000231408"/>
    </source>
</evidence>
<evidence type="ECO:0000313" key="2">
    <source>
        <dbReference type="EMBL" id="PIP34891.1"/>
    </source>
</evidence>
<feature type="domain" description="Metallo-beta-lactamase" evidence="1">
    <location>
        <begin position="40"/>
        <end position="239"/>
    </location>
</feature>
<dbReference type="SUPFAM" id="SSF56281">
    <property type="entry name" value="Metallo-hydrolase/oxidoreductase"/>
    <property type="match status" value="1"/>
</dbReference>
<dbReference type="InterPro" id="IPR001279">
    <property type="entry name" value="Metallo-B-lactamas"/>
</dbReference>
<dbReference type="InterPro" id="IPR052159">
    <property type="entry name" value="Competence_DNA_uptake"/>
</dbReference>
<dbReference type="InterPro" id="IPR036866">
    <property type="entry name" value="RibonucZ/Hydroxyglut_hydro"/>
</dbReference>
<dbReference type="AlphaFoldDB" id="A0A2G9ZP63"/>
<accession>A0A2G9ZP63</accession>
<dbReference type="Pfam" id="PF00753">
    <property type="entry name" value="Lactamase_B"/>
    <property type="match status" value="1"/>
</dbReference>
<sequence>MKIKRIFLILLLLLLPALVLEYTSKPSLSGLEVYFLDVGQGDAILIRNSFGQNILIDGGPDELILEKIGRILPYTDRQIDVMILTHPHADHLIGLIAVLKRYQVDNVIYTGANYSNASYRYFRELISQKVPRITLAESNISLDLGDDCYLNILFPFTNISGQDFKNINNSSIVSELGCGANKILLTGDAEKEVEKDLLENYPDLQAQVLKLGHHGSKTASTLEFLEQVNPSLAIILVGKDNKYNLPSPETLENLKELGLKVIRTDIDGGLKIWLTETGLNYQKL</sequence>
<organism evidence="2 3">
    <name type="scientific">Candidatus Falkowbacteria bacterium CG23_combo_of_CG06-09_8_20_14_all_41_10</name>
    <dbReference type="NCBI Taxonomy" id="1974571"/>
    <lineage>
        <taxon>Bacteria</taxon>
        <taxon>Candidatus Falkowiibacteriota</taxon>
    </lineage>
</organism>
<gene>
    <name evidence="2" type="ORF">COX21_00360</name>
</gene>
<name>A0A2G9ZP63_9BACT</name>
<protein>
    <recommendedName>
        <fullName evidence="1">Metallo-beta-lactamase domain-containing protein</fullName>
    </recommendedName>
</protein>
<evidence type="ECO:0000259" key="1">
    <source>
        <dbReference type="SMART" id="SM00849"/>
    </source>
</evidence>
<dbReference type="CDD" id="cd07731">
    <property type="entry name" value="ComA-like_MBL-fold"/>
    <property type="match status" value="1"/>
</dbReference>
<dbReference type="Gene3D" id="3.60.15.10">
    <property type="entry name" value="Ribonuclease Z/Hydroxyacylglutathione hydrolase-like"/>
    <property type="match status" value="1"/>
</dbReference>
<proteinExistence type="predicted"/>
<dbReference type="EMBL" id="PCSE01000011">
    <property type="protein sequence ID" value="PIP34891.1"/>
    <property type="molecule type" value="Genomic_DNA"/>
</dbReference>
<dbReference type="PANTHER" id="PTHR30619">
    <property type="entry name" value="DNA INTERNALIZATION/COMPETENCE PROTEIN COMEC/REC2"/>
    <property type="match status" value="1"/>
</dbReference>
<dbReference type="PANTHER" id="PTHR30619:SF7">
    <property type="entry name" value="BETA-LACTAMASE DOMAIN PROTEIN"/>
    <property type="match status" value="1"/>
</dbReference>
<dbReference type="SMART" id="SM00849">
    <property type="entry name" value="Lactamase_B"/>
    <property type="match status" value="1"/>
</dbReference>
<dbReference type="InterPro" id="IPR035681">
    <property type="entry name" value="ComA-like_MBL"/>
</dbReference>